<proteinExistence type="predicted"/>
<name>A0A8J4Q1X2_9MYCE</name>
<feature type="domain" description="Glutaredoxin" evidence="6">
    <location>
        <begin position="155"/>
        <end position="219"/>
    </location>
</feature>
<feature type="coiled-coil region" evidence="4">
    <location>
        <begin position="120"/>
        <end position="152"/>
    </location>
</feature>
<dbReference type="PANTHER" id="PTHR10293">
    <property type="entry name" value="GLUTAREDOXIN FAMILY MEMBER"/>
    <property type="match status" value="1"/>
</dbReference>
<dbReference type="NCBIfam" id="TIGR00365">
    <property type="entry name" value="Grx4 family monothiol glutaredoxin"/>
    <property type="match status" value="1"/>
</dbReference>
<evidence type="ECO:0000259" key="5">
    <source>
        <dbReference type="Pfam" id="PF00085"/>
    </source>
</evidence>
<dbReference type="SUPFAM" id="SSF52833">
    <property type="entry name" value="Thioredoxin-like"/>
    <property type="match status" value="2"/>
</dbReference>
<dbReference type="GO" id="GO:0005634">
    <property type="term" value="C:nucleus"/>
    <property type="evidence" value="ECO:0007669"/>
    <property type="project" value="TreeGrafter"/>
</dbReference>
<dbReference type="EMBL" id="AJWJ01000055">
    <property type="protein sequence ID" value="KAF2076617.1"/>
    <property type="molecule type" value="Genomic_DNA"/>
</dbReference>
<keyword evidence="3" id="KW-0411">Iron-sulfur</keyword>
<dbReference type="InterPro" id="IPR004480">
    <property type="entry name" value="Monothiol_GRX-rel"/>
</dbReference>
<evidence type="ECO:0000313" key="7">
    <source>
        <dbReference type="EMBL" id="KAF2076617.1"/>
    </source>
</evidence>
<dbReference type="GO" id="GO:0005829">
    <property type="term" value="C:cytosol"/>
    <property type="evidence" value="ECO:0007669"/>
    <property type="project" value="TreeGrafter"/>
</dbReference>
<dbReference type="PANTHER" id="PTHR10293:SF73">
    <property type="entry name" value="GLUTAREDOXIN-3"/>
    <property type="match status" value="1"/>
</dbReference>
<evidence type="ECO:0008006" key="9">
    <source>
        <dbReference type="Google" id="ProtNLM"/>
    </source>
</evidence>
<dbReference type="OrthoDB" id="415696at2759"/>
<comment type="caution">
    <text evidence="7">The sequence shown here is derived from an EMBL/GenBank/DDBJ whole genome shotgun (WGS) entry which is preliminary data.</text>
</comment>
<dbReference type="CDD" id="cd03028">
    <property type="entry name" value="GRX_PICOT_like"/>
    <property type="match status" value="1"/>
</dbReference>
<dbReference type="Pfam" id="PF00462">
    <property type="entry name" value="Glutaredoxin"/>
    <property type="match status" value="1"/>
</dbReference>
<protein>
    <recommendedName>
        <fullName evidence="9">Glutaredoxin</fullName>
    </recommendedName>
</protein>
<dbReference type="Proteomes" id="UP000695562">
    <property type="component" value="Unassembled WGS sequence"/>
</dbReference>
<evidence type="ECO:0000256" key="3">
    <source>
        <dbReference type="ARBA" id="ARBA00023014"/>
    </source>
</evidence>
<dbReference type="InterPro" id="IPR036249">
    <property type="entry name" value="Thioredoxin-like_sf"/>
</dbReference>
<dbReference type="Gene3D" id="3.40.30.10">
    <property type="entry name" value="Glutaredoxin"/>
    <property type="match status" value="2"/>
</dbReference>
<dbReference type="GO" id="GO:0051536">
    <property type="term" value="F:iron-sulfur cluster binding"/>
    <property type="evidence" value="ECO:0007669"/>
    <property type="project" value="UniProtKB-KW"/>
</dbReference>
<evidence type="ECO:0000313" key="8">
    <source>
        <dbReference type="Proteomes" id="UP000695562"/>
    </source>
</evidence>
<dbReference type="InterPro" id="IPR033658">
    <property type="entry name" value="GRX_PICOT-like"/>
</dbReference>
<keyword evidence="2" id="KW-0408">Iron</keyword>
<keyword evidence="4" id="KW-0175">Coiled coil</keyword>
<reference evidence="7" key="1">
    <citation type="submission" date="2020-01" db="EMBL/GenBank/DDBJ databases">
        <title>Development of genomics and gene disruption for Polysphondylium violaceum indicates a role for the polyketide synthase stlB in stalk morphogenesis.</title>
        <authorList>
            <person name="Narita B."/>
            <person name="Kawabe Y."/>
            <person name="Kin K."/>
            <person name="Saito T."/>
            <person name="Gibbs R."/>
            <person name="Kuspa A."/>
            <person name="Muzny D."/>
            <person name="Queller D."/>
            <person name="Richards S."/>
            <person name="Strassman J."/>
            <person name="Sucgang R."/>
            <person name="Worley K."/>
            <person name="Schaap P."/>
        </authorList>
    </citation>
    <scope>NUCLEOTIDE SEQUENCE</scope>
    <source>
        <strain evidence="7">QSvi11</strain>
    </source>
</reference>
<dbReference type="FunFam" id="3.40.30.10:FF:000012">
    <property type="entry name" value="Monothiol glutaredoxin"/>
    <property type="match status" value="1"/>
</dbReference>
<dbReference type="Pfam" id="PF00085">
    <property type="entry name" value="Thioredoxin"/>
    <property type="match status" value="1"/>
</dbReference>
<accession>A0A8J4Q1X2</accession>
<dbReference type="GO" id="GO:0006879">
    <property type="term" value="P:intracellular iron ion homeostasis"/>
    <property type="evidence" value="ECO:0007669"/>
    <property type="project" value="TreeGrafter"/>
</dbReference>
<sequence>MAQAINTVEEFENTIKTNNYVVVNFWADWSKPSTQMTQVFNTLAEKSANKIKMINVEAEKLHQVSLKYNIKSVPTYIFIAYQKVSNTMVGANPAELAIQVNSFITKPPQESSSSSSTTNNDAHNEEILKQMKANQEQEKKNLNERLEKLINQAPVMLFMKGHPDKPQCGFSNKSVAILRENGFTFDSFDILSDPAVRNGLKEYSNWPTYPQLYINGKLVGGFDIIKDLNEDGELAELKP</sequence>
<evidence type="ECO:0000256" key="4">
    <source>
        <dbReference type="SAM" id="Coils"/>
    </source>
</evidence>
<dbReference type="InterPro" id="IPR002109">
    <property type="entry name" value="Glutaredoxin"/>
</dbReference>
<evidence type="ECO:0000259" key="6">
    <source>
        <dbReference type="Pfam" id="PF00462"/>
    </source>
</evidence>
<evidence type="ECO:0000256" key="1">
    <source>
        <dbReference type="ARBA" id="ARBA00022723"/>
    </source>
</evidence>
<keyword evidence="1" id="KW-0479">Metal-binding</keyword>
<dbReference type="InterPro" id="IPR013766">
    <property type="entry name" value="Thioredoxin_domain"/>
</dbReference>
<keyword evidence="8" id="KW-1185">Reference proteome</keyword>
<organism evidence="7 8">
    <name type="scientific">Polysphondylium violaceum</name>
    <dbReference type="NCBI Taxonomy" id="133409"/>
    <lineage>
        <taxon>Eukaryota</taxon>
        <taxon>Amoebozoa</taxon>
        <taxon>Evosea</taxon>
        <taxon>Eumycetozoa</taxon>
        <taxon>Dictyostelia</taxon>
        <taxon>Dictyosteliales</taxon>
        <taxon>Dictyosteliaceae</taxon>
        <taxon>Polysphondylium</taxon>
    </lineage>
</organism>
<evidence type="ECO:0000256" key="2">
    <source>
        <dbReference type="ARBA" id="ARBA00023004"/>
    </source>
</evidence>
<feature type="domain" description="Thioredoxin" evidence="5">
    <location>
        <begin position="6"/>
        <end position="97"/>
    </location>
</feature>
<dbReference type="AlphaFoldDB" id="A0A8J4Q1X2"/>
<dbReference type="PROSITE" id="PS51354">
    <property type="entry name" value="GLUTAREDOXIN_2"/>
    <property type="match status" value="1"/>
</dbReference>
<gene>
    <name evidence="7" type="ORF">CYY_002103</name>
</gene>
<dbReference type="GO" id="GO:0046872">
    <property type="term" value="F:metal ion binding"/>
    <property type="evidence" value="ECO:0007669"/>
    <property type="project" value="UniProtKB-KW"/>
</dbReference>